<feature type="domain" description="4-oxalocrotonate tautomerase-like" evidence="2">
    <location>
        <begin position="2"/>
        <end position="51"/>
    </location>
</feature>
<dbReference type="EC" id="5.3.2.6" evidence="3"/>
<proteinExistence type="predicted"/>
<evidence type="ECO:0000313" key="3">
    <source>
        <dbReference type="EMBL" id="NIJ65464.1"/>
    </source>
</evidence>
<dbReference type="Proteomes" id="UP000564677">
    <property type="component" value="Unassembled WGS sequence"/>
</dbReference>
<comment type="caution">
    <text evidence="3">The sequence shown here is derived from an EMBL/GenBank/DDBJ whole genome shotgun (WGS) entry which is preliminary data.</text>
</comment>
<evidence type="ECO:0000256" key="1">
    <source>
        <dbReference type="ARBA" id="ARBA00023235"/>
    </source>
</evidence>
<gene>
    <name evidence="3" type="ORF">FHR20_002426</name>
</gene>
<name>A0A7X5V056_9SPHN</name>
<dbReference type="SUPFAM" id="SSF55331">
    <property type="entry name" value="Tautomerase/MIF"/>
    <property type="match status" value="1"/>
</dbReference>
<evidence type="ECO:0000313" key="4">
    <source>
        <dbReference type="Proteomes" id="UP000564677"/>
    </source>
</evidence>
<dbReference type="InterPro" id="IPR004370">
    <property type="entry name" value="4-OT-like_dom"/>
</dbReference>
<keyword evidence="4" id="KW-1185">Reference proteome</keyword>
<dbReference type="Gene3D" id="3.30.429.10">
    <property type="entry name" value="Macrophage Migration Inhibitory Factor"/>
    <property type="match status" value="1"/>
</dbReference>
<evidence type="ECO:0000259" key="2">
    <source>
        <dbReference type="Pfam" id="PF01361"/>
    </source>
</evidence>
<dbReference type="Pfam" id="PF01361">
    <property type="entry name" value="Tautomerase"/>
    <property type="match status" value="1"/>
</dbReference>
<accession>A0A7X5V056</accession>
<dbReference type="GO" id="GO:0016853">
    <property type="term" value="F:isomerase activity"/>
    <property type="evidence" value="ECO:0007669"/>
    <property type="project" value="UniProtKB-KW"/>
</dbReference>
<organism evidence="3 4">
    <name type="scientific">Sphingomonas leidyi</name>
    <dbReference type="NCBI Taxonomy" id="68569"/>
    <lineage>
        <taxon>Bacteria</taxon>
        <taxon>Pseudomonadati</taxon>
        <taxon>Pseudomonadota</taxon>
        <taxon>Alphaproteobacteria</taxon>
        <taxon>Sphingomonadales</taxon>
        <taxon>Sphingomonadaceae</taxon>
        <taxon>Sphingomonas</taxon>
    </lineage>
</organism>
<dbReference type="AlphaFoldDB" id="A0A7X5V056"/>
<reference evidence="3 4" key="1">
    <citation type="submission" date="2020-03" db="EMBL/GenBank/DDBJ databases">
        <title>Genomic Encyclopedia of Type Strains, Phase IV (KMG-IV): sequencing the most valuable type-strain genomes for metagenomic binning, comparative biology and taxonomic classification.</title>
        <authorList>
            <person name="Goeker M."/>
        </authorList>
    </citation>
    <scope>NUCLEOTIDE SEQUENCE [LARGE SCALE GENOMIC DNA]</scope>
    <source>
        <strain evidence="3 4">DSM 4733</strain>
    </source>
</reference>
<dbReference type="InterPro" id="IPR014347">
    <property type="entry name" value="Tautomerase/MIF_sf"/>
</dbReference>
<sequence>MPHVMLHLAAGRSDTEKRRLADALADAVTAAIGSPAESISVAIEDVPMDEWPQFYRREIAVRPALLFRPPGYTL</sequence>
<dbReference type="EMBL" id="JAASQV010000002">
    <property type="protein sequence ID" value="NIJ65464.1"/>
    <property type="molecule type" value="Genomic_DNA"/>
</dbReference>
<dbReference type="RefSeq" id="WP_167299858.1">
    <property type="nucleotide sequence ID" value="NZ_JAASQV010000002.1"/>
</dbReference>
<keyword evidence="1 3" id="KW-0413">Isomerase</keyword>
<protein>
    <submittedName>
        <fullName evidence="3">4-oxalocrotonate tautomerase</fullName>
        <ecNumber evidence="3">5.3.2.6</ecNumber>
    </submittedName>
</protein>